<dbReference type="SMART" id="SM00278">
    <property type="entry name" value="HhH1"/>
    <property type="match status" value="1"/>
</dbReference>
<dbReference type="EMBL" id="BAAAVV010000003">
    <property type="protein sequence ID" value="GAA3164104.1"/>
    <property type="molecule type" value="Genomic_DNA"/>
</dbReference>
<keyword evidence="4" id="KW-1185">Reference proteome</keyword>
<comment type="caution">
    <text evidence="3">The sequence shown here is derived from an EMBL/GenBank/DDBJ whole genome shotgun (WGS) entry which is preliminary data.</text>
</comment>
<gene>
    <name evidence="3" type="ORF">GCM10010531_15350</name>
</gene>
<feature type="region of interest" description="Disordered" evidence="1">
    <location>
        <begin position="389"/>
        <end position="441"/>
    </location>
</feature>
<feature type="compositionally biased region" description="Basic residues" evidence="1">
    <location>
        <begin position="345"/>
        <end position="354"/>
    </location>
</feature>
<dbReference type="InterPro" id="IPR047650">
    <property type="entry name" value="Transpos_IS110"/>
</dbReference>
<accession>A0ABP6P0T8</accession>
<dbReference type="Pfam" id="PF02371">
    <property type="entry name" value="Transposase_20"/>
    <property type="match status" value="1"/>
</dbReference>
<dbReference type="InterPro" id="IPR002525">
    <property type="entry name" value="Transp_IS110-like_N"/>
</dbReference>
<evidence type="ECO:0000256" key="1">
    <source>
        <dbReference type="SAM" id="MobiDB-lite"/>
    </source>
</evidence>
<dbReference type="NCBIfam" id="NF033542">
    <property type="entry name" value="transpos_IS110"/>
    <property type="match status" value="1"/>
</dbReference>
<dbReference type="InterPro" id="IPR003346">
    <property type="entry name" value="Transposase_20"/>
</dbReference>
<feature type="domain" description="Helix-hairpin-helix DNA-binding motif class 1" evidence="2">
    <location>
        <begin position="253"/>
        <end position="272"/>
    </location>
</feature>
<organism evidence="3 4">
    <name type="scientific">Blastococcus jejuensis</name>
    <dbReference type="NCBI Taxonomy" id="351224"/>
    <lineage>
        <taxon>Bacteria</taxon>
        <taxon>Bacillati</taxon>
        <taxon>Actinomycetota</taxon>
        <taxon>Actinomycetes</taxon>
        <taxon>Geodermatophilales</taxon>
        <taxon>Geodermatophilaceae</taxon>
        <taxon>Blastococcus</taxon>
    </lineage>
</organism>
<reference evidence="4" key="1">
    <citation type="journal article" date="2019" name="Int. J. Syst. Evol. Microbiol.">
        <title>The Global Catalogue of Microorganisms (GCM) 10K type strain sequencing project: providing services to taxonomists for standard genome sequencing and annotation.</title>
        <authorList>
            <consortium name="The Broad Institute Genomics Platform"/>
            <consortium name="The Broad Institute Genome Sequencing Center for Infectious Disease"/>
            <person name="Wu L."/>
            <person name="Ma J."/>
        </authorList>
    </citation>
    <scope>NUCLEOTIDE SEQUENCE [LARGE SCALE GENOMIC DNA]</scope>
    <source>
        <strain evidence="4">JCM 15614</strain>
    </source>
</reference>
<dbReference type="PANTHER" id="PTHR33055">
    <property type="entry name" value="TRANSPOSASE FOR INSERTION SEQUENCE ELEMENT IS1111A"/>
    <property type="match status" value="1"/>
</dbReference>
<dbReference type="InterPro" id="IPR003583">
    <property type="entry name" value="Hlx-hairpin-Hlx_DNA-bd_motif"/>
</dbReference>
<sequence length="441" mass="48672">MEVMHERVAGLDIGKATLTVCVRTPGGRGRRSSETRTFPTTTRALGVMRDWLLERGVTLAAMESTSTYWKPAFYCLEEVLEVWLCNAAHIKAIRRPKTDVRDAEWIAQLLEHGLIRPSFVPPPEIRRLRLLTRYRVQLMGDRTREVTRLELMLEDASIKLSSVAASLTSVSARAMLTALIEGERDPRVLAEMAKGKMRIKIPQLVEALTGHFNAQHAQLARTMLHRLELIEDALDELDAVIAEATRPWAHQLELLQTIPGVGPKVAQVILAETGGDMSRFPSAAHLASWAGLAPGVFESAGKRHQPEAQHGNKWLTSMLVEAAGSAGRMKGRNYLSAQFARLTARRGMGRRRSRSPTPSSSRSTTSCLATSPTPIWALIGWPGVTMRRTPAGWSPNSNASGTPWSSIRPPESTAEVLEDGLRPPRADARLQHRYSRVCGAP</sequence>
<feature type="compositionally biased region" description="Low complexity" evidence="1">
    <location>
        <begin position="355"/>
        <end position="369"/>
    </location>
</feature>
<dbReference type="PANTHER" id="PTHR33055:SF15">
    <property type="entry name" value="TRANSPOSASE-RELATED"/>
    <property type="match status" value="1"/>
</dbReference>
<dbReference type="RefSeq" id="WP_344688167.1">
    <property type="nucleotide sequence ID" value="NZ_BAAAVV010000003.1"/>
</dbReference>
<dbReference type="Pfam" id="PF01548">
    <property type="entry name" value="DEDD_Tnp_IS110"/>
    <property type="match status" value="1"/>
</dbReference>
<dbReference type="Proteomes" id="UP001499924">
    <property type="component" value="Unassembled WGS sequence"/>
</dbReference>
<name>A0ABP6P0T8_9ACTN</name>
<feature type="compositionally biased region" description="Basic and acidic residues" evidence="1">
    <location>
        <begin position="419"/>
        <end position="430"/>
    </location>
</feature>
<proteinExistence type="predicted"/>
<evidence type="ECO:0000313" key="3">
    <source>
        <dbReference type="EMBL" id="GAA3164104.1"/>
    </source>
</evidence>
<evidence type="ECO:0000259" key="2">
    <source>
        <dbReference type="SMART" id="SM00278"/>
    </source>
</evidence>
<feature type="compositionally biased region" description="Polar residues" evidence="1">
    <location>
        <begin position="394"/>
        <end position="405"/>
    </location>
</feature>
<protein>
    <submittedName>
        <fullName evidence="3">IS110 family transposase</fullName>
    </submittedName>
</protein>
<evidence type="ECO:0000313" key="4">
    <source>
        <dbReference type="Proteomes" id="UP001499924"/>
    </source>
</evidence>
<feature type="region of interest" description="Disordered" evidence="1">
    <location>
        <begin position="345"/>
        <end position="369"/>
    </location>
</feature>